<evidence type="ECO:0000256" key="2">
    <source>
        <dbReference type="ARBA" id="ARBA00023117"/>
    </source>
</evidence>
<sequence>MASAVLASRNESFMGKTPFSNPHLISNPNPNPNPNPNSNHKRRIHAQTNGRLVDELPAVNQTVSDDASSFNRRSFDSSNPHQFNQGGYVTFNIASYTRKELNELKKRLVAELDQIRSLTNRIESGELELKTPNFNQSSKNFASRNEKKHSNNKKIAGTKRSLPVGSGRDLKRSASENGALMRMCGQLLTKLMKHKHGWIFNSPVDVVGMGLHDYYQIVKHPMDLGTVKSKFGKNLYESPMDFAADVRLTFNNALLYNPKGHDVYAVAEQLLARFEEMFQSVSKKLEDEQPPQQKSLLVEELQGSSWSNISTPERAKKPVVREVVRKPERVQVPASASNPPPNPPSVQSPVPTPSPKRVSPVKPVMRTKQPKPKAKDPNKREMSIEEKQRLGLGLQSLPEEKMTQVVQIIRKRNGNLTEDGDEIELDIEAVDTETLWELDRFVTNWKKMVSKIKRQALMGSNTSTNDGGDMVHGSAEPNAVASAKKPKKGEAGDEDVDIGDEIPMSSFPPVEIEKDDGHATSSSSSSSSSGSDSSSSSGI</sequence>
<feature type="compositionally biased region" description="Low complexity" evidence="5">
    <location>
        <begin position="521"/>
        <end position="539"/>
    </location>
</feature>
<evidence type="ECO:0000259" key="6">
    <source>
        <dbReference type="PROSITE" id="PS50014"/>
    </source>
</evidence>
<dbReference type="Gene3D" id="1.20.920.10">
    <property type="entry name" value="Bromodomain-like"/>
    <property type="match status" value="1"/>
</dbReference>
<feature type="domain" description="Bromo" evidence="6">
    <location>
        <begin position="192"/>
        <end position="264"/>
    </location>
</feature>
<evidence type="ECO:0000313" key="9">
    <source>
        <dbReference type="Proteomes" id="UP001415857"/>
    </source>
</evidence>
<dbReference type="PROSITE" id="PS51525">
    <property type="entry name" value="NET"/>
    <property type="match status" value="1"/>
</dbReference>
<protein>
    <recommendedName>
        <fullName evidence="10">Transcription factor GTE7-like</fullName>
    </recommendedName>
</protein>
<dbReference type="Pfam" id="PF17035">
    <property type="entry name" value="BET"/>
    <property type="match status" value="1"/>
</dbReference>
<evidence type="ECO:0000256" key="3">
    <source>
        <dbReference type="ARBA" id="ARBA00023163"/>
    </source>
</evidence>
<dbReference type="CDD" id="cd05506">
    <property type="entry name" value="Bromo_plant1"/>
    <property type="match status" value="1"/>
</dbReference>
<comment type="caution">
    <text evidence="8">The sequence shown here is derived from an EMBL/GenBank/DDBJ whole genome shotgun (WGS) entry which is preliminary data.</text>
</comment>
<dbReference type="InterPro" id="IPR037377">
    <property type="entry name" value="GTE_bromo"/>
</dbReference>
<feature type="domain" description="NET" evidence="7">
    <location>
        <begin position="372"/>
        <end position="453"/>
    </location>
</feature>
<dbReference type="PRINTS" id="PR00503">
    <property type="entry name" value="BROMODOMAIN"/>
</dbReference>
<keyword evidence="3" id="KW-0804">Transcription</keyword>
<dbReference type="Pfam" id="PF00439">
    <property type="entry name" value="Bromodomain"/>
    <property type="match status" value="1"/>
</dbReference>
<feature type="compositionally biased region" description="Pro residues" evidence="5">
    <location>
        <begin position="338"/>
        <end position="354"/>
    </location>
</feature>
<evidence type="ECO:0008006" key="10">
    <source>
        <dbReference type="Google" id="ProtNLM"/>
    </source>
</evidence>
<gene>
    <name evidence="8" type="ORF">L1049_014712</name>
</gene>
<dbReference type="InterPro" id="IPR036427">
    <property type="entry name" value="Bromodomain-like_sf"/>
</dbReference>
<accession>A0AAP0S2Q1</accession>
<evidence type="ECO:0000256" key="5">
    <source>
        <dbReference type="SAM" id="MobiDB-lite"/>
    </source>
</evidence>
<dbReference type="InterPro" id="IPR027353">
    <property type="entry name" value="NET_dom"/>
</dbReference>
<evidence type="ECO:0000256" key="1">
    <source>
        <dbReference type="ARBA" id="ARBA00023015"/>
    </source>
</evidence>
<feature type="compositionally biased region" description="Polar residues" evidence="5">
    <location>
        <begin position="133"/>
        <end position="143"/>
    </location>
</feature>
<dbReference type="Gene3D" id="1.20.1270.220">
    <property type="match status" value="1"/>
</dbReference>
<feature type="region of interest" description="Disordered" evidence="5">
    <location>
        <begin position="133"/>
        <end position="172"/>
    </location>
</feature>
<feature type="region of interest" description="Disordered" evidence="5">
    <location>
        <begin position="459"/>
        <end position="539"/>
    </location>
</feature>
<feature type="compositionally biased region" description="Low complexity" evidence="5">
    <location>
        <begin position="355"/>
        <end position="364"/>
    </location>
</feature>
<name>A0AAP0S2Q1_LIQFO</name>
<dbReference type="EMBL" id="JBBPBK010000004">
    <property type="protein sequence ID" value="KAK9286322.1"/>
    <property type="molecule type" value="Genomic_DNA"/>
</dbReference>
<evidence type="ECO:0000259" key="7">
    <source>
        <dbReference type="PROSITE" id="PS51525"/>
    </source>
</evidence>
<dbReference type="PANTHER" id="PTHR45926">
    <property type="entry name" value="OSJNBA0053K19.4 PROTEIN"/>
    <property type="match status" value="1"/>
</dbReference>
<feature type="region of interest" description="Disordered" evidence="5">
    <location>
        <begin position="1"/>
        <end position="42"/>
    </location>
</feature>
<dbReference type="InterPro" id="IPR038336">
    <property type="entry name" value="NET_sf"/>
</dbReference>
<dbReference type="Proteomes" id="UP001415857">
    <property type="component" value="Unassembled WGS sequence"/>
</dbReference>
<evidence type="ECO:0000256" key="4">
    <source>
        <dbReference type="PROSITE-ProRule" id="PRU00035"/>
    </source>
</evidence>
<dbReference type="AlphaFoldDB" id="A0AAP0S2Q1"/>
<feature type="compositionally biased region" description="Basic and acidic residues" evidence="5">
    <location>
        <begin position="373"/>
        <end position="382"/>
    </location>
</feature>
<dbReference type="SUPFAM" id="SSF47370">
    <property type="entry name" value="Bromodomain"/>
    <property type="match status" value="1"/>
</dbReference>
<dbReference type="InterPro" id="IPR001487">
    <property type="entry name" value="Bromodomain"/>
</dbReference>
<feature type="region of interest" description="Disordered" evidence="5">
    <location>
        <begin position="308"/>
        <end position="382"/>
    </location>
</feature>
<evidence type="ECO:0000313" key="8">
    <source>
        <dbReference type="EMBL" id="KAK9286322.1"/>
    </source>
</evidence>
<proteinExistence type="predicted"/>
<keyword evidence="9" id="KW-1185">Reference proteome</keyword>
<dbReference type="PROSITE" id="PS50014">
    <property type="entry name" value="BROMODOMAIN_2"/>
    <property type="match status" value="1"/>
</dbReference>
<keyword evidence="2 4" id="KW-0103">Bromodomain</keyword>
<reference evidence="8 9" key="1">
    <citation type="journal article" date="2024" name="Plant J.">
        <title>Genome sequences and population genomics reveal climatic adaptation and genomic divergence between two closely related sweetgum species.</title>
        <authorList>
            <person name="Xu W.Q."/>
            <person name="Ren C.Q."/>
            <person name="Zhang X.Y."/>
            <person name="Comes H.P."/>
            <person name="Liu X.H."/>
            <person name="Li Y.G."/>
            <person name="Kettle C.J."/>
            <person name="Jalonen R."/>
            <person name="Gaisberger H."/>
            <person name="Ma Y.Z."/>
            <person name="Qiu Y.X."/>
        </authorList>
    </citation>
    <scope>NUCLEOTIDE SEQUENCE [LARGE SCALE GENOMIC DNA]</scope>
    <source>
        <strain evidence="8">Hangzhou</strain>
    </source>
</reference>
<keyword evidence="1" id="KW-0805">Transcription regulation</keyword>
<dbReference type="SMART" id="SM00297">
    <property type="entry name" value="BROMO"/>
    <property type="match status" value="1"/>
</dbReference>
<feature type="compositionally biased region" description="Basic and acidic residues" evidence="5">
    <location>
        <begin position="313"/>
        <end position="329"/>
    </location>
</feature>
<organism evidence="8 9">
    <name type="scientific">Liquidambar formosana</name>
    <name type="common">Formosan gum</name>
    <dbReference type="NCBI Taxonomy" id="63359"/>
    <lineage>
        <taxon>Eukaryota</taxon>
        <taxon>Viridiplantae</taxon>
        <taxon>Streptophyta</taxon>
        <taxon>Embryophyta</taxon>
        <taxon>Tracheophyta</taxon>
        <taxon>Spermatophyta</taxon>
        <taxon>Magnoliopsida</taxon>
        <taxon>eudicotyledons</taxon>
        <taxon>Gunneridae</taxon>
        <taxon>Pentapetalae</taxon>
        <taxon>Saxifragales</taxon>
        <taxon>Altingiaceae</taxon>
        <taxon>Liquidambar</taxon>
    </lineage>
</organism>